<proteinExistence type="predicted"/>
<dbReference type="Pfam" id="PF19220">
    <property type="entry name" value="Rod_CreS"/>
    <property type="match status" value="1"/>
</dbReference>
<dbReference type="InterPro" id="IPR043652">
    <property type="entry name" value="CreS_CC"/>
</dbReference>
<dbReference type="RefSeq" id="WP_188608507.1">
    <property type="nucleotide sequence ID" value="NZ_BMGG01000002.1"/>
</dbReference>
<feature type="compositionally biased region" description="Acidic residues" evidence="2">
    <location>
        <begin position="495"/>
        <end position="504"/>
    </location>
</feature>
<dbReference type="SUPFAM" id="SSF57997">
    <property type="entry name" value="Tropomyosin"/>
    <property type="match status" value="2"/>
</dbReference>
<feature type="region of interest" description="Disordered" evidence="2">
    <location>
        <begin position="473"/>
        <end position="520"/>
    </location>
</feature>
<organism evidence="4 5">
    <name type="scientific">Chelatococcus reniformis</name>
    <dbReference type="NCBI Taxonomy" id="1494448"/>
    <lineage>
        <taxon>Bacteria</taxon>
        <taxon>Pseudomonadati</taxon>
        <taxon>Pseudomonadota</taxon>
        <taxon>Alphaproteobacteria</taxon>
        <taxon>Hyphomicrobiales</taxon>
        <taxon>Chelatococcaceae</taxon>
        <taxon>Chelatococcus</taxon>
    </lineage>
</organism>
<evidence type="ECO:0000256" key="1">
    <source>
        <dbReference type="SAM" id="Coils"/>
    </source>
</evidence>
<reference evidence="4" key="1">
    <citation type="journal article" date="2014" name="Int. J. Syst. Evol. Microbiol.">
        <title>Complete genome sequence of Corynebacterium casei LMG S-19264T (=DSM 44701T), isolated from a smear-ripened cheese.</title>
        <authorList>
            <consortium name="US DOE Joint Genome Institute (JGI-PGF)"/>
            <person name="Walter F."/>
            <person name="Albersmeier A."/>
            <person name="Kalinowski J."/>
            <person name="Ruckert C."/>
        </authorList>
    </citation>
    <scope>NUCLEOTIDE SEQUENCE</scope>
    <source>
        <strain evidence="4">CGMCC 1.12919</strain>
    </source>
</reference>
<dbReference type="Proteomes" id="UP000637002">
    <property type="component" value="Unassembled WGS sequence"/>
</dbReference>
<comment type="caution">
    <text evidence="4">The sequence shown here is derived from an EMBL/GenBank/DDBJ whole genome shotgun (WGS) entry which is preliminary data.</text>
</comment>
<evidence type="ECO:0000313" key="4">
    <source>
        <dbReference type="EMBL" id="GGC57127.1"/>
    </source>
</evidence>
<feature type="coiled-coil region" evidence="1">
    <location>
        <begin position="120"/>
        <end position="238"/>
    </location>
</feature>
<sequence length="520" mass="58027">MIGIGQLLNKRTFPQQTVSTPPKERLRLPQQRESGGELVETQVASEVEAVRPAPPPPDATHEAVRSQLADFSQSLGFLTQLKGSASELEQAIGSILDDFERTRIEHAAISKELKAERSHRAGLLRDAAKAQEELQAALQHRLHLEDTVERHQLNARTLESDLSSANEAATLREAKLADVELQLAQEHSAKEQLTEEVASYRERFEASQNALAQMETDLRKETQQTSLLTEELENLKVALDDGGRKLAKRERELSELNNGHKSALARIADLEGTAAQTETAHKNQIKDVSEKLEFFQSQASSLEAKLAATASRAQVAEQLLGQVRDELKQKIDGLAAAERQLLKITLERNALDKRVADLSKERDKTEARWQETNEINNKLAERSHMLVANFNSKERQYDTIQQRLTDMTQELTSARAQIRNNEQRFDARVVELTFQLEQERIARRLAEKSLEVSRQNIEDLRRDLFHARSLRSGSPLSVVPMDDGAAPVVGPTAMPDEEPAETDEPTAPKSVAGPVNTAAE</sequence>
<feature type="region of interest" description="Disordered" evidence="2">
    <location>
        <begin position="13"/>
        <end position="37"/>
    </location>
</feature>
<accession>A0A916U1R3</accession>
<evidence type="ECO:0000259" key="3">
    <source>
        <dbReference type="Pfam" id="PF19220"/>
    </source>
</evidence>
<reference evidence="4" key="2">
    <citation type="submission" date="2020-09" db="EMBL/GenBank/DDBJ databases">
        <authorList>
            <person name="Sun Q."/>
            <person name="Zhou Y."/>
        </authorList>
    </citation>
    <scope>NUCLEOTIDE SEQUENCE</scope>
    <source>
        <strain evidence="4">CGMCC 1.12919</strain>
    </source>
</reference>
<keyword evidence="1" id="KW-0175">Coiled coil</keyword>
<dbReference type="AlphaFoldDB" id="A0A916U1R3"/>
<dbReference type="EMBL" id="BMGG01000002">
    <property type="protein sequence ID" value="GGC57127.1"/>
    <property type="molecule type" value="Genomic_DNA"/>
</dbReference>
<keyword evidence="5" id="KW-1185">Reference proteome</keyword>
<feature type="domain" description="Crescentin coiled-coil" evidence="3">
    <location>
        <begin position="101"/>
        <end position="456"/>
    </location>
</feature>
<feature type="coiled-coil region" evidence="1">
    <location>
        <begin position="334"/>
        <end position="463"/>
    </location>
</feature>
<evidence type="ECO:0000313" key="5">
    <source>
        <dbReference type="Proteomes" id="UP000637002"/>
    </source>
</evidence>
<gene>
    <name evidence="4" type="ORF">GCM10010994_15060</name>
</gene>
<protein>
    <recommendedName>
        <fullName evidence="3">Crescentin coiled-coil domain-containing protein</fullName>
    </recommendedName>
</protein>
<name>A0A916U1R3_9HYPH</name>
<evidence type="ECO:0000256" key="2">
    <source>
        <dbReference type="SAM" id="MobiDB-lite"/>
    </source>
</evidence>